<reference evidence="5 6" key="1">
    <citation type="journal article" date="2019" name="Fungal Biol. Biotechnol.">
        <title>Draft genome sequence of fastidious pathogen Ceratobasidium theobromae, which causes vascular-streak dieback in Theobroma cacao.</title>
        <authorList>
            <person name="Ali S.S."/>
            <person name="Asman A."/>
            <person name="Shao J."/>
            <person name="Firmansyah A.P."/>
            <person name="Susilo A.W."/>
            <person name="Rosmana A."/>
            <person name="McMahon P."/>
            <person name="Junaid M."/>
            <person name="Guest D."/>
            <person name="Kheng T.Y."/>
            <person name="Meinhardt L.W."/>
            <person name="Bailey B.A."/>
        </authorList>
    </citation>
    <scope>NUCLEOTIDE SEQUENCE [LARGE SCALE GENOMIC DNA]</scope>
    <source>
        <strain evidence="5 6">CT2</strain>
    </source>
</reference>
<protein>
    <recommendedName>
        <fullName evidence="4">Nephrocystin 3-like N-terminal domain-containing protein</fullName>
    </recommendedName>
</protein>
<feature type="repeat" description="WD" evidence="3">
    <location>
        <begin position="898"/>
        <end position="939"/>
    </location>
</feature>
<dbReference type="CDD" id="cd00200">
    <property type="entry name" value="WD40"/>
    <property type="match status" value="1"/>
</dbReference>
<dbReference type="EMBL" id="SSOP01000190">
    <property type="protein sequence ID" value="KAB5590177.1"/>
    <property type="molecule type" value="Genomic_DNA"/>
</dbReference>
<dbReference type="Pfam" id="PF24883">
    <property type="entry name" value="NPHP3_N"/>
    <property type="match status" value="1"/>
</dbReference>
<dbReference type="InterPro" id="IPR015943">
    <property type="entry name" value="WD40/YVTN_repeat-like_dom_sf"/>
</dbReference>
<dbReference type="SUPFAM" id="SSF52540">
    <property type="entry name" value="P-loop containing nucleoside triphosphate hydrolases"/>
    <property type="match status" value="1"/>
</dbReference>
<gene>
    <name evidence="5" type="ORF">CTheo_6370</name>
</gene>
<evidence type="ECO:0000313" key="6">
    <source>
        <dbReference type="Proteomes" id="UP000383932"/>
    </source>
</evidence>
<evidence type="ECO:0000259" key="4">
    <source>
        <dbReference type="Pfam" id="PF24883"/>
    </source>
</evidence>
<dbReference type="InterPro" id="IPR019775">
    <property type="entry name" value="WD40_repeat_CS"/>
</dbReference>
<proteinExistence type="predicted"/>
<evidence type="ECO:0000256" key="3">
    <source>
        <dbReference type="PROSITE-ProRule" id="PRU00221"/>
    </source>
</evidence>
<dbReference type="PROSITE" id="PS50082">
    <property type="entry name" value="WD_REPEATS_2"/>
    <property type="match status" value="9"/>
</dbReference>
<dbReference type="SUPFAM" id="SSF50978">
    <property type="entry name" value="WD40 repeat-like"/>
    <property type="match status" value="3"/>
</dbReference>
<dbReference type="PRINTS" id="PR00320">
    <property type="entry name" value="GPROTEINBRPT"/>
</dbReference>
<feature type="repeat" description="WD" evidence="3">
    <location>
        <begin position="1027"/>
        <end position="1068"/>
    </location>
</feature>
<dbReference type="PANTHER" id="PTHR19848">
    <property type="entry name" value="WD40 REPEAT PROTEIN"/>
    <property type="match status" value="1"/>
</dbReference>
<feature type="repeat" description="WD" evidence="3">
    <location>
        <begin position="1156"/>
        <end position="1190"/>
    </location>
</feature>
<feature type="repeat" description="WD" evidence="3">
    <location>
        <begin position="984"/>
        <end position="1025"/>
    </location>
</feature>
<dbReference type="InterPro" id="IPR056884">
    <property type="entry name" value="NPHP3-like_N"/>
</dbReference>
<dbReference type="InterPro" id="IPR020472">
    <property type="entry name" value="WD40_PAC1"/>
</dbReference>
<comment type="caution">
    <text evidence="5">The sequence shown here is derived from an EMBL/GenBank/DDBJ whole genome shotgun (WGS) entry which is preliminary data.</text>
</comment>
<feature type="repeat" description="WD" evidence="3">
    <location>
        <begin position="941"/>
        <end position="982"/>
    </location>
</feature>
<feature type="repeat" description="WD" evidence="3">
    <location>
        <begin position="855"/>
        <end position="887"/>
    </location>
</feature>
<dbReference type="PANTHER" id="PTHR19848:SF8">
    <property type="entry name" value="F-BOX AND WD REPEAT DOMAIN CONTAINING 7"/>
    <property type="match status" value="1"/>
</dbReference>
<evidence type="ECO:0000256" key="2">
    <source>
        <dbReference type="ARBA" id="ARBA00022737"/>
    </source>
</evidence>
<keyword evidence="1 3" id="KW-0853">WD repeat</keyword>
<dbReference type="Proteomes" id="UP000383932">
    <property type="component" value="Unassembled WGS sequence"/>
</dbReference>
<feature type="repeat" description="WD" evidence="3">
    <location>
        <begin position="1113"/>
        <end position="1154"/>
    </location>
</feature>
<keyword evidence="2" id="KW-0677">Repeat</keyword>
<keyword evidence="6" id="KW-1185">Reference proteome</keyword>
<organism evidence="5 6">
    <name type="scientific">Ceratobasidium theobromae</name>
    <dbReference type="NCBI Taxonomy" id="1582974"/>
    <lineage>
        <taxon>Eukaryota</taxon>
        <taxon>Fungi</taxon>
        <taxon>Dikarya</taxon>
        <taxon>Basidiomycota</taxon>
        <taxon>Agaricomycotina</taxon>
        <taxon>Agaricomycetes</taxon>
        <taxon>Cantharellales</taxon>
        <taxon>Ceratobasidiaceae</taxon>
        <taxon>Ceratobasidium</taxon>
    </lineage>
</organism>
<name>A0A5N5QFU8_9AGAM</name>
<dbReference type="SMART" id="SM00320">
    <property type="entry name" value="WD40"/>
    <property type="match status" value="12"/>
</dbReference>
<evidence type="ECO:0000313" key="5">
    <source>
        <dbReference type="EMBL" id="KAB5590177.1"/>
    </source>
</evidence>
<dbReference type="Gene3D" id="3.40.50.300">
    <property type="entry name" value="P-loop containing nucleotide triphosphate hydrolases"/>
    <property type="match status" value="1"/>
</dbReference>
<dbReference type="Pfam" id="PF00400">
    <property type="entry name" value="WD40"/>
    <property type="match status" value="9"/>
</dbReference>
<feature type="repeat" description="WD" evidence="3">
    <location>
        <begin position="1070"/>
        <end position="1111"/>
    </location>
</feature>
<accession>A0A5N5QFU8</accession>
<dbReference type="Gene3D" id="2.130.10.10">
    <property type="entry name" value="YVTN repeat-like/Quinoprotein amine dehydrogenase"/>
    <property type="match status" value="5"/>
</dbReference>
<evidence type="ECO:0000256" key="1">
    <source>
        <dbReference type="ARBA" id="ARBA00022574"/>
    </source>
</evidence>
<dbReference type="InterPro" id="IPR001680">
    <property type="entry name" value="WD40_rpt"/>
</dbReference>
<dbReference type="InterPro" id="IPR036322">
    <property type="entry name" value="WD40_repeat_dom_sf"/>
</dbReference>
<dbReference type="InterPro" id="IPR027417">
    <property type="entry name" value="P-loop_NTPase"/>
</dbReference>
<feature type="repeat" description="WD" evidence="3">
    <location>
        <begin position="772"/>
        <end position="813"/>
    </location>
</feature>
<dbReference type="PROSITE" id="PS00678">
    <property type="entry name" value="WD_REPEATS_1"/>
    <property type="match status" value="2"/>
</dbReference>
<dbReference type="OrthoDB" id="538223at2759"/>
<sequence length="1283" mass="141003">MSNCIANFALLVEQQAQSIKEKWDLTRGKRLVEANKIEEEISRCYQQIKSLFRQIQNDITLSVWNAIDEQVVNVRLERLAPAKMAKYNSSLSIEISRRTCTEGTRTSIPTGLDDWTNDSNMPPIYWMDGMAGTGKTTIACTFSKRLEERNQLGASFFCSRTSPDCRDASRIVPTIAYQLARYSIPFQFALCEVLSDDPDIGSLEIPMQFQRLLKEPLMRVKDAIPGHVVVVIDALDECTNRNAVGLILNALLEFATDLPLLFFVASRPEPDVFNRLLPQGPNIRAVLHLHEIEKSLVQADVELYLKEELQKEDLRKQFARKRWNSVFSMTQTTKQYAEIDLLYATVLKSVLEEEGLEKEEVESLQLILWTIVCAQEPINVDTLSALIGQDEPEGVEDALRSLLSVLHFSQTTRLVSTLHASFPDFIFSKERSGSYFCNVAHHSQLLAHRCFEVMKGQLRFNICKLESSFLLDRDVKDLGERVSNAISPSLSYCSRYWSDHLRLAATSEDLCQAVSDFLSERLLFWMEVMNLNREAGAGAEALLKAKLWLRGGVASSDLVRLAQDSENFITSFVVNPMSQSTPYIYISLLPFCSKSSLIYKHYWKYTRGLIEVSGSVMEHREFAALARWHVGSPVWSAVYSSDGTRLAYGCEDGTIGILNAYDSTHMIAPSEFGLLVGTSPSSTLLRTTTIDAVSLMAFLPDGIHLATTSDRASARIWNTRDGSCVAGPFGSPSSGTMRIGLSSDSKRFATRAWDGIITVRNFDDGSQVTNPFQGRSGRIQSFALSPNGVHVALFSKNRVLQIWKIDDGTSINRLVREDTILLAFSPDDKRILTCSASKKIRVRCADDGVLVAGPFQGHSSMIHSVAFSPDGTRVVSGSGDCTIQVWNAYAGTLHSADVEGHGAPVLSVVFSPGGQCIVSGSADRTIRVWNTRNGTPILRPFEGHSGKVTSVAISADGGLVVSGSADSTVRVWSTQNGATVAGSSNDHVGGVSSVALSPNGTLIAFVSGDCRIRVWNLQNSEIVKGPFSDHSHDASSVAFSPDGAFIASGSSDRTVRVWGLSDAMFSTRSFTGHTRQVTSIVFSPDSKRIASSSSDNTIRIWSILESRLVAGPFRGHTKSVNSVAFSPDGTRIVSGSSDHTTRLWNAHDGTPIGDPLRGHAAPIMSVAFSPDGTLLASGSDDNTIRVWDLQHIPHPRLITRCFPTATSVIANLASSLRGSKVRDDGWVVDNQARLLFWLPPDIAYSLPTIQNPMRISPPGSLCVNFNGDVLLGDRWSQCYITEK</sequence>
<dbReference type="PROSITE" id="PS50294">
    <property type="entry name" value="WD_REPEATS_REGION"/>
    <property type="match status" value="8"/>
</dbReference>
<feature type="domain" description="Nephrocystin 3-like N-terminal" evidence="4">
    <location>
        <begin position="113"/>
        <end position="267"/>
    </location>
</feature>